<dbReference type="RefSeq" id="XP_011647941.1">
    <property type="nucleotide sequence ID" value="XM_011649639.2"/>
</dbReference>
<organism evidence="2 3">
    <name type="scientific">Pogonomyrmex barbatus</name>
    <name type="common">red harvester ant</name>
    <dbReference type="NCBI Taxonomy" id="144034"/>
    <lineage>
        <taxon>Eukaryota</taxon>
        <taxon>Metazoa</taxon>
        <taxon>Ecdysozoa</taxon>
        <taxon>Arthropoda</taxon>
        <taxon>Hexapoda</taxon>
        <taxon>Insecta</taxon>
        <taxon>Pterygota</taxon>
        <taxon>Neoptera</taxon>
        <taxon>Endopterygota</taxon>
        <taxon>Hymenoptera</taxon>
        <taxon>Apocrita</taxon>
        <taxon>Aculeata</taxon>
        <taxon>Formicoidea</taxon>
        <taxon>Formicidae</taxon>
        <taxon>Myrmicinae</taxon>
        <taxon>Pogonomyrmex</taxon>
    </lineage>
</organism>
<accession>A0A6I9WWT5</accession>
<name>A0A6I9WWT5_9HYME</name>
<gene>
    <name evidence="3" type="primary">LOC105434060</name>
</gene>
<feature type="compositionally biased region" description="Basic residues" evidence="1">
    <location>
        <begin position="83"/>
        <end position="98"/>
    </location>
</feature>
<evidence type="ECO:0000313" key="2">
    <source>
        <dbReference type="Proteomes" id="UP000504615"/>
    </source>
</evidence>
<dbReference type="KEGG" id="pbar:105434060"/>
<protein>
    <submittedName>
        <fullName evidence="3">Uncharacterized protein LOC105434060</fullName>
    </submittedName>
</protein>
<evidence type="ECO:0000256" key="1">
    <source>
        <dbReference type="SAM" id="MobiDB-lite"/>
    </source>
</evidence>
<proteinExistence type="predicted"/>
<evidence type="ECO:0000313" key="3">
    <source>
        <dbReference type="RefSeq" id="XP_011647941.1"/>
    </source>
</evidence>
<reference evidence="3" key="1">
    <citation type="submission" date="2025-08" db="UniProtKB">
        <authorList>
            <consortium name="RefSeq"/>
        </authorList>
    </citation>
    <scope>IDENTIFICATION</scope>
</reference>
<keyword evidence="2" id="KW-1185">Reference proteome</keyword>
<feature type="region of interest" description="Disordered" evidence="1">
    <location>
        <begin position="78"/>
        <end position="112"/>
    </location>
</feature>
<dbReference type="AlphaFoldDB" id="A0A6I9WWT5"/>
<dbReference type="Proteomes" id="UP000504615">
    <property type="component" value="Unplaced"/>
</dbReference>
<sequence length="112" mass="12950">MKLLKEPPRGSDGFVFMNLTTTPEESIDTRWRSVACKTYSATDTGYVIDLIMTRDLIVDHLQTFILAKLTHAKMHFSNVRMQTAKKGKRKKKRKKKRSQTFESGDVRRASSR</sequence>
<dbReference type="GeneID" id="105434060"/>